<dbReference type="KEGG" id="psuu:Psuf_058210"/>
<proteinExistence type="predicted"/>
<dbReference type="InterPro" id="IPR005532">
    <property type="entry name" value="SUMF_dom"/>
</dbReference>
<dbReference type="SUPFAM" id="SSF56436">
    <property type="entry name" value="C-type lectin-like"/>
    <property type="match status" value="1"/>
</dbReference>
<dbReference type="Gene3D" id="3.90.1580.10">
    <property type="entry name" value="paralog of FGE (formylglycine-generating enzyme)"/>
    <property type="match status" value="1"/>
</dbReference>
<protein>
    <recommendedName>
        <fullName evidence="1">Sulfatase-modifying factor enzyme-like domain-containing protein</fullName>
    </recommendedName>
</protein>
<dbReference type="PANTHER" id="PTHR23150">
    <property type="entry name" value="SULFATASE MODIFYING FACTOR 1, 2"/>
    <property type="match status" value="1"/>
</dbReference>
<name>A0A6F8YRF5_9ACTN</name>
<feature type="domain" description="Sulfatase-modifying factor enzyme-like" evidence="1">
    <location>
        <begin position="7"/>
        <end position="291"/>
    </location>
</feature>
<gene>
    <name evidence="2" type="ORF">Psuf_058210</name>
</gene>
<dbReference type="EMBL" id="AP022871">
    <property type="protein sequence ID" value="BCB88508.1"/>
    <property type="molecule type" value="Genomic_DNA"/>
</dbReference>
<dbReference type="AlphaFoldDB" id="A0A6F8YRF5"/>
<evidence type="ECO:0000313" key="2">
    <source>
        <dbReference type="EMBL" id="BCB88508.1"/>
    </source>
</evidence>
<dbReference type="Proteomes" id="UP000503011">
    <property type="component" value="Chromosome"/>
</dbReference>
<organism evidence="2 3">
    <name type="scientific">Phytohabitans suffuscus</name>
    <dbReference type="NCBI Taxonomy" id="624315"/>
    <lineage>
        <taxon>Bacteria</taxon>
        <taxon>Bacillati</taxon>
        <taxon>Actinomycetota</taxon>
        <taxon>Actinomycetes</taxon>
        <taxon>Micromonosporales</taxon>
        <taxon>Micromonosporaceae</taxon>
    </lineage>
</organism>
<dbReference type="PANTHER" id="PTHR23150:SF19">
    <property type="entry name" value="FORMYLGLYCINE-GENERATING ENZYME"/>
    <property type="match status" value="1"/>
</dbReference>
<dbReference type="InterPro" id="IPR051043">
    <property type="entry name" value="Sulfatase_Mod_Factor_Kinase"/>
</dbReference>
<reference evidence="2 3" key="2">
    <citation type="submission" date="2020-03" db="EMBL/GenBank/DDBJ databases">
        <authorList>
            <person name="Ichikawa N."/>
            <person name="Kimura A."/>
            <person name="Kitahashi Y."/>
            <person name="Uohara A."/>
        </authorList>
    </citation>
    <scope>NUCLEOTIDE SEQUENCE [LARGE SCALE GENOMIC DNA]</scope>
    <source>
        <strain evidence="2 3">NBRC 105367</strain>
    </source>
</reference>
<accession>A0A6F8YRF5</accession>
<evidence type="ECO:0000259" key="1">
    <source>
        <dbReference type="Pfam" id="PF03781"/>
    </source>
</evidence>
<evidence type="ECO:0000313" key="3">
    <source>
        <dbReference type="Proteomes" id="UP000503011"/>
    </source>
</evidence>
<dbReference type="Pfam" id="PF03781">
    <property type="entry name" value="FGE-sulfatase"/>
    <property type="match status" value="1"/>
</dbReference>
<dbReference type="InterPro" id="IPR042095">
    <property type="entry name" value="SUMF_sf"/>
</dbReference>
<sequence>MHEGGSVDEMVLIAGGSFLQGSPPWMLRWLDESDQPLPPEWFGDETPQVTRHLAPYRIDRHPVTVADFAAFVHATGYVTDAEKRGFGMLYQRGWTEREGVTWRTPAGPGSGLAGLDDHPVVNVSWDDATAYARWAGKRLPTEPEWEYAARGAGFRIWPWGDEWCPTRANTAEYHGGTMTTLAQWQAWWAAVGDVRGAMPLTTPVGAFSPAGDSAFGCADMAGNVYEWTATTSALYAETARYDPAIRPAMGHYRVIRGGSWMSFRYQVRCCERMHGDPLGWSNFSLGFRCARDA</sequence>
<reference evidence="2 3" key="1">
    <citation type="submission" date="2020-03" db="EMBL/GenBank/DDBJ databases">
        <title>Whole genome shotgun sequence of Phytohabitans suffuscus NBRC 105367.</title>
        <authorList>
            <person name="Komaki H."/>
            <person name="Tamura T."/>
        </authorList>
    </citation>
    <scope>NUCLEOTIDE SEQUENCE [LARGE SCALE GENOMIC DNA]</scope>
    <source>
        <strain evidence="2 3">NBRC 105367</strain>
    </source>
</reference>
<dbReference type="GO" id="GO:0120147">
    <property type="term" value="F:formylglycine-generating oxidase activity"/>
    <property type="evidence" value="ECO:0007669"/>
    <property type="project" value="TreeGrafter"/>
</dbReference>
<dbReference type="InterPro" id="IPR016187">
    <property type="entry name" value="CTDL_fold"/>
</dbReference>
<keyword evidence="3" id="KW-1185">Reference proteome</keyword>